<feature type="compositionally biased region" description="Basic and acidic residues" evidence="1">
    <location>
        <begin position="297"/>
        <end position="318"/>
    </location>
</feature>
<dbReference type="VEuPathDB" id="TriTrypDB:TvY486_1004400"/>
<feature type="chain" id="PRO_5003410011" evidence="2">
    <location>
        <begin position="22"/>
        <end position="434"/>
    </location>
</feature>
<dbReference type="AlphaFoldDB" id="G0U686"/>
<sequence>MRLFEWLGPIAALCVVGHAAAAAAWSRGVRSRKGEFGGPLMKSAAVKICSLSGALRDVSKALSAQCPDDWYYHGRGNDDYEEYDEVDDLCVHVRLGARKYASHVAELVTEFFKGNKQDGRRATCLAEDRRNGREPSVKSMDTDGLRECLENSTVASTNYLESVRKVERSVNQLCDRRLMWGKKESGVKLRWVGLFGESAGCHITQQAWINNAYSAKRPYGGLFAVTAMGEGPALWWRGGCEPGRGKIQTLLGAMNKLLELNRTGAKNSEASDHDEGMVTATGPTSGASEVGKAAGAAREDGGKTTHPVEKMGRSDETAIKNSEQEVEASGHPEGEDDASDADTSAATASQQRDAEGKEPTGATHEQGSVESSHSPEGAGAHEREEEVTANNSAADLQRESLVQLAARHGIILSSAFHTTAAQHIVFVLAAVALA</sequence>
<reference evidence="3" key="1">
    <citation type="journal article" date="2012" name="Proc. Natl. Acad. Sci. U.S.A.">
        <title>Antigenic diversity is generated by distinct evolutionary mechanisms in African trypanosome species.</title>
        <authorList>
            <person name="Jackson A.P."/>
            <person name="Berry A."/>
            <person name="Aslett M."/>
            <person name="Allison H.C."/>
            <person name="Burton P."/>
            <person name="Vavrova-Anderson J."/>
            <person name="Brown R."/>
            <person name="Browne H."/>
            <person name="Corton N."/>
            <person name="Hauser H."/>
            <person name="Gamble J."/>
            <person name="Gilderthorp R."/>
            <person name="Marcello L."/>
            <person name="McQuillan J."/>
            <person name="Otto T.D."/>
            <person name="Quail M.A."/>
            <person name="Sanders M.J."/>
            <person name="van Tonder A."/>
            <person name="Ginger M.L."/>
            <person name="Field M.C."/>
            <person name="Barry J.D."/>
            <person name="Hertz-Fowler C."/>
            <person name="Berriman M."/>
        </authorList>
    </citation>
    <scope>NUCLEOTIDE SEQUENCE</scope>
    <source>
        <strain evidence="3">Y486</strain>
    </source>
</reference>
<evidence type="ECO:0000313" key="3">
    <source>
        <dbReference type="EMBL" id="CCC51389.1"/>
    </source>
</evidence>
<accession>G0U686</accession>
<dbReference type="EMBL" id="HE573026">
    <property type="protein sequence ID" value="CCC51389.1"/>
    <property type="molecule type" value="Genomic_DNA"/>
</dbReference>
<organism evidence="3">
    <name type="scientific">Trypanosoma vivax (strain Y486)</name>
    <dbReference type="NCBI Taxonomy" id="1055687"/>
    <lineage>
        <taxon>Eukaryota</taxon>
        <taxon>Discoba</taxon>
        <taxon>Euglenozoa</taxon>
        <taxon>Kinetoplastea</taxon>
        <taxon>Metakinetoplastina</taxon>
        <taxon>Trypanosomatida</taxon>
        <taxon>Trypanosomatidae</taxon>
        <taxon>Trypanosoma</taxon>
        <taxon>Duttonella</taxon>
    </lineage>
</organism>
<evidence type="ECO:0000256" key="1">
    <source>
        <dbReference type="SAM" id="MobiDB-lite"/>
    </source>
</evidence>
<keyword evidence="2" id="KW-0732">Signal</keyword>
<gene>
    <name evidence="3" type="ORF">TVY486_1004400</name>
</gene>
<name>G0U686_TRYVY</name>
<protein>
    <submittedName>
        <fullName evidence="3">Uncharacterized protein</fullName>
    </submittedName>
</protein>
<proteinExistence type="predicted"/>
<feature type="region of interest" description="Disordered" evidence="1">
    <location>
        <begin position="265"/>
        <end position="391"/>
    </location>
</feature>
<feature type="signal peptide" evidence="2">
    <location>
        <begin position="1"/>
        <end position="21"/>
    </location>
</feature>
<evidence type="ECO:0000256" key="2">
    <source>
        <dbReference type="SAM" id="SignalP"/>
    </source>
</evidence>
<feature type="compositionally biased region" description="Polar residues" evidence="1">
    <location>
        <begin position="363"/>
        <end position="374"/>
    </location>
</feature>